<name>A0ABS9KXB4_9BACT</name>
<organism evidence="1 2">
    <name type="scientific">Terrimonas ginsenosidimutans</name>
    <dbReference type="NCBI Taxonomy" id="2908004"/>
    <lineage>
        <taxon>Bacteria</taxon>
        <taxon>Pseudomonadati</taxon>
        <taxon>Bacteroidota</taxon>
        <taxon>Chitinophagia</taxon>
        <taxon>Chitinophagales</taxon>
        <taxon>Chitinophagaceae</taxon>
        <taxon>Terrimonas</taxon>
    </lineage>
</organism>
<accession>A0ABS9KXB4</accession>
<protein>
    <submittedName>
        <fullName evidence="1">Uncharacterized protein</fullName>
    </submittedName>
</protein>
<dbReference type="RefSeq" id="WP_237875502.1">
    <property type="nucleotide sequence ID" value="NZ_JAKLTR010000016.1"/>
</dbReference>
<sequence length="146" mass="16917">MKIRILQKSRASSQALLDLSTGKVEFYILSVDDNSLSEFPVKGVYEIINNHLVILYKPEVDKVLLRVDVDEFVINDKFSLKYHIEGNRGILIIRDHSKVISLDIFLGNLFPVSTFHYSEDEEDVNFLLWLSNVLNSKERFKILLDT</sequence>
<evidence type="ECO:0000313" key="1">
    <source>
        <dbReference type="EMBL" id="MCG2616965.1"/>
    </source>
</evidence>
<dbReference type="EMBL" id="JAKLTR010000016">
    <property type="protein sequence ID" value="MCG2616965.1"/>
    <property type="molecule type" value="Genomic_DNA"/>
</dbReference>
<gene>
    <name evidence="1" type="ORF">LZZ85_21895</name>
</gene>
<evidence type="ECO:0000313" key="2">
    <source>
        <dbReference type="Proteomes" id="UP001165367"/>
    </source>
</evidence>
<keyword evidence="2" id="KW-1185">Reference proteome</keyword>
<reference evidence="1" key="1">
    <citation type="submission" date="2022-01" db="EMBL/GenBank/DDBJ databases">
        <authorList>
            <person name="Jo J.-H."/>
            <person name="Im W.-T."/>
        </authorList>
    </citation>
    <scope>NUCLEOTIDE SEQUENCE</scope>
    <source>
        <strain evidence="1">NA20</strain>
    </source>
</reference>
<comment type="caution">
    <text evidence="1">The sequence shown here is derived from an EMBL/GenBank/DDBJ whole genome shotgun (WGS) entry which is preliminary data.</text>
</comment>
<proteinExistence type="predicted"/>
<dbReference type="Proteomes" id="UP001165367">
    <property type="component" value="Unassembled WGS sequence"/>
</dbReference>